<accession>A0A8R1E1W6</accession>
<protein>
    <submittedName>
        <fullName evidence="1">Uncharacterized protein</fullName>
    </submittedName>
</protein>
<organism evidence="1 2">
    <name type="scientific">Caenorhabditis japonica</name>
    <dbReference type="NCBI Taxonomy" id="281687"/>
    <lineage>
        <taxon>Eukaryota</taxon>
        <taxon>Metazoa</taxon>
        <taxon>Ecdysozoa</taxon>
        <taxon>Nematoda</taxon>
        <taxon>Chromadorea</taxon>
        <taxon>Rhabditida</taxon>
        <taxon>Rhabditina</taxon>
        <taxon>Rhabditomorpha</taxon>
        <taxon>Rhabditoidea</taxon>
        <taxon>Rhabditidae</taxon>
        <taxon>Peloderinae</taxon>
        <taxon>Caenorhabditis</taxon>
    </lineage>
</organism>
<name>A0A8R1E1W6_CAEJA</name>
<keyword evidence="2" id="KW-1185">Reference proteome</keyword>
<reference evidence="1" key="2">
    <citation type="submission" date="2022-06" db="UniProtKB">
        <authorList>
            <consortium name="EnsemblMetazoa"/>
        </authorList>
    </citation>
    <scope>IDENTIFICATION</scope>
    <source>
        <strain evidence="1">DF5081</strain>
    </source>
</reference>
<dbReference type="Proteomes" id="UP000005237">
    <property type="component" value="Unassembled WGS sequence"/>
</dbReference>
<evidence type="ECO:0000313" key="1">
    <source>
        <dbReference type="EnsemblMetazoa" id="CJA16421b.1"/>
    </source>
</evidence>
<evidence type="ECO:0000313" key="2">
    <source>
        <dbReference type="Proteomes" id="UP000005237"/>
    </source>
</evidence>
<sequence length="188" mass="21395">INRNEVIHKNVRKLENKLLNEQGLRNVMKSVFPAHNLDLLDLVTVKAVTCDEKSIKFEVNVPDVETILAETCYDYGEVLNGNYVYFHLPHLVVDDNQALDPFLCDPPTVTISPHSFKCLQLQQMQSLLFLLTVDTYLSASNGAVVCPNDALFVVNCTRNSVEFCKLHHLPMKPDEPPVMRLVNNRLYQ</sequence>
<proteinExistence type="predicted"/>
<dbReference type="AlphaFoldDB" id="A0A8R1E1W6"/>
<reference evidence="2" key="1">
    <citation type="submission" date="2010-08" db="EMBL/GenBank/DDBJ databases">
        <authorList>
            <consortium name="Caenorhabditis japonica Sequencing Consortium"/>
            <person name="Wilson R.K."/>
        </authorList>
    </citation>
    <scope>NUCLEOTIDE SEQUENCE [LARGE SCALE GENOMIC DNA]</scope>
    <source>
        <strain evidence="2">DF5081</strain>
    </source>
</reference>
<dbReference type="EnsemblMetazoa" id="CJA16421b.1">
    <property type="protein sequence ID" value="CJA16421b.1"/>
    <property type="gene ID" value="WBGene00135625"/>
</dbReference>